<sequence>MEGIYKKNSIDSSDSFRSSISSDSENASSSENSSDIGGNIECHCDEVQQPIWNTLQGGVFYKVGQSGFRHKRHLRVEWVLGDKSDTHNLVLVVEEPGKPSQKKTKHVMFKDIKSVESLWEKPGKKCLVIHTNTKNIVFETSDFRQADSWESGLDKLLSQLPQWNAQLFGGSTSDHMIY</sequence>
<name>A0A8S4P002_OWEFU</name>
<feature type="compositionally biased region" description="Low complexity" evidence="1">
    <location>
        <begin position="10"/>
        <end position="35"/>
    </location>
</feature>
<gene>
    <name evidence="2" type="ORF">OFUS_LOCUS13162</name>
</gene>
<dbReference type="SUPFAM" id="SSF50729">
    <property type="entry name" value="PH domain-like"/>
    <property type="match status" value="1"/>
</dbReference>
<dbReference type="Proteomes" id="UP000749559">
    <property type="component" value="Unassembled WGS sequence"/>
</dbReference>
<organism evidence="2 3">
    <name type="scientific">Owenia fusiformis</name>
    <name type="common">Polychaete worm</name>
    <dbReference type="NCBI Taxonomy" id="6347"/>
    <lineage>
        <taxon>Eukaryota</taxon>
        <taxon>Metazoa</taxon>
        <taxon>Spiralia</taxon>
        <taxon>Lophotrochozoa</taxon>
        <taxon>Annelida</taxon>
        <taxon>Polychaeta</taxon>
        <taxon>Sedentaria</taxon>
        <taxon>Canalipalpata</taxon>
        <taxon>Sabellida</taxon>
        <taxon>Oweniida</taxon>
        <taxon>Oweniidae</taxon>
        <taxon>Owenia</taxon>
    </lineage>
</organism>
<reference evidence="2" key="1">
    <citation type="submission" date="2022-03" db="EMBL/GenBank/DDBJ databases">
        <authorList>
            <person name="Martin C."/>
        </authorList>
    </citation>
    <scope>NUCLEOTIDE SEQUENCE</scope>
</reference>
<protein>
    <recommendedName>
        <fullName evidence="4">PH domain-containing protein</fullName>
    </recommendedName>
</protein>
<proteinExistence type="predicted"/>
<dbReference type="AlphaFoldDB" id="A0A8S4P002"/>
<evidence type="ECO:0008006" key="4">
    <source>
        <dbReference type="Google" id="ProtNLM"/>
    </source>
</evidence>
<comment type="caution">
    <text evidence="2">The sequence shown here is derived from an EMBL/GenBank/DDBJ whole genome shotgun (WGS) entry which is preliminary data.</text>
</comment>
<keyword evidence="3" id="KW-1185">Reference proteome</keyword>
<feature type="region of interest" description="Disordered" evidence="1">
    <location>
        <begin position="1"/>
        <end position="35"/>
    </location>
</feature>
<dbReference type="EMBL" id="CAIIXF020000006">
    <property type="protein sequence ID" value="CAH1787474.1"/>
    <property type="molecule type" value="Genomic_DNA"/>
</dbReference>
<accession>A0A8S4P002</accession>
<evidence type="ECO:0000256" key="1">
    <source>
        <dbReference type="SAM" id="MobiDB-lite"/>
    </source>
</evidence>
<evidence type="ECO:0000313" key="3">
    <source>
        <dbReference type="Proteomes" id="UP000749559"/>
    </source>
</evidence>
<evidence type="ECO:0000313" key="2">
    <source>
        <dbReference type="EMBL" id="CAH1787474.1"/>
    </source>
</evidence>